<proteinExistence type="predicted"/>
<dbReference type="GO" id="GO:0000976">
    <property type="term" value="F:transcription cis-regulatory region binding"/>
    <property type="evidence" value="ECO:0007669"/>
    <property type="project" value="TreeGrafter"/>
</dbReference>
<feature type="DNA-binding region" description="H-T-H motif" evidence="2">
    <location>
        <begin position="46"/>
        <end position="65"/>
    </location>
</feature>
<sequence length="230" mass="25096">MSSRSQPDVPVTDGRDARWAEHRRLRRRQLVEAALRAIRAHGPGVGMDDIAAEAATSKTVLYRHLGDRNGVYFAVVEAVDALVLSDLERAMDETGRGPDGTPTDMVALVAAMTDGYLRLVERDPDIYRFVLTRPLVDPDSDPVRTISGRIGKQLADVLEVHLRRQQRDPAPATLWALAVVAAVSTAADHWLNDPTPPPRADVVAAVTDLFRPALTGQGASPTTTPTREER</sequence>
<comment type="caution">
    <text evidence="4">The sequence shown here is derived from an EMBL/GenBank/DDBJ whole genome shotgun (WGS) entry which is preliminary data.</text>
</comment>
<gene>
    <name evidence="4" type="ORF">FB467_1072</name>
</gene>
<feature type="domain" description="HTH tetR-type" evidence="3">
    <location>
        <begin position="24"/>
        <end position="83"/>
    </location>
</feature>
<dbReference type="Pfam" id="PF00440">
    <property type="entry name" value="TetR_N"/>
    <property type="match status" value="1"/>
</dbReference>
<organism evidence="4 5">
    <name type="scientific">Ornithinicoccus hortensis</name>
    <dbReference type="NCBI Taxonomy" id="82346"/>
    <lineage>
        <taxon>Bacteria</taxon>
        <taxon>Bacillati</taxon>
        <taxon>Actinomycetota</taxon>
        <taxon>Actinomycetes</taxon>
        <taxon>Micrococcales</taxon>
        <taxon>Intrasporangiaceae</taxon>
        <taxon>Ornithinicoccus</taxon>
    </lineage>
</organism>
<dbReference type="Pfam" id="PF19344">
    <property type="entry name" value="TetR_C_32"/>
    <property type="match status" value="1"/>
</dbReference>
<dbReference type="SUPFAM" id="SSF48498">
    <property type="entry name" value="Tetracyclin repressor-like, C-terminal domain"/>
    <property type="match status" value="1"/>
</dbReference>
<dbReference type="InterPro" id="IPR045823">
    <property type="entry name" value="TetR_C_32"/>
</dbReference>
<reference evidence="4 5" key="1">
    <citation type="submission" date="2019-06" db="EMBL/GenBank/DDBJ databases">
        <title>Sequencing the genomes of 1000 actinobacteria strains.</title>
        <authorList>
            <person name="Klenk H.-P."/>
        </authorList>
    </citation>
    <scope>NUCLEOTIDE SEQUENCE [LARGE SCALE GENOMIC DNA]</scope>
    <source>
        <strain evidence="4 5">DSM 12335</strain>
    </source>
</reference>
<evidence type="ECO:0000256" key="2">
    <source>
        <dbReference type="PROSITE-ProRule" id="PRU00335"/>
    </source>
</evidence>
<keyword evidence="1 2" id="KW-0238">DNA-binding</keyword>
<evidence type="ECO:0000313" key="4">
    <source>
        <dbReference type="EMBL" id="TQL49974.1"/>
    </source>
</evidence>
<dbReference type="InterPro" id="IPR009057">
    <property type="entry name" value="Homeodomain-like_sf"/>
</dbReference>
<protein>
    <submittedName>
        <fullName evidence="4">TetR family transcriptional regulator</fullName>
    </submittedName>
</protein>
<name>A0A542YPX3_9MICO</name>
<dbReference type="RefSeq" id="WP_141784174.1">
    <property type="nucleotide sequence ID" value="NZ_BAAAIK010000004.1"/>
</dbReference>
<evidence type="ECO:0000313" key="5">
    <source>
        <dbReference type="Proteomes" id="UP000319516"/>
    </source>
</evidence>
<dbReference type="EMBL" id="VFOP01000001">
    <property type="protein sequence ID" value="TQL49974.1"/>
    <property type="molecule type" value="Genomic_DNA"/>
</dbReference>
<dbReference type="InterPro" id="IPR050109">
    <property type="entry name" value="HTH-type_TetR-like_transc_reg"/>
</dbReference>
<dbReference type="InterPro" id="IPR001647">
    <property type="entry name" value="HTH_TetR"/>
</dbReference>
<dbReference type="AlphaFoldDB" id="A0A542YPX3"/>
<dbReference type="PANTHER" id="PTHR30055:SF226">
    <property type="entry name" value="HTH-TYPE TRANSCRIPTIONAL REGULATOR PKSA"/>
    <property type="match status" value="1"/>
</dbReference>
<evidence type="ECO:0000259" key="3">
    <source>
        <dbReference type="PROSITE" id="PS50977"/>
    </source>
</evidence>
<dbReference type="GO" id="GO:0003700">
    <property type="term" value="F:DNA-binding transcription factor activity"/>
    <property type="evidence" value="ECO:0007669"/>
    <property type="project" value="TreeGrafter"/>
</dbReference>
<dbReference type="InterPro" id="IPR036271">
    <property type="entry name" value="Tet_transcr_reg_TetR-rel_C_sf"/>
</dbReference>
<dbReference type="Gene3D" id="1.10.357.10">
    <property type="entry name" value="Tetracycline Repressor, domain 2"/>
    <property type="match status" value="1"/>
</dbReference>
<evidence type="ECO:0000256" key="1">
    <source>
        <dbReference type="ARBA" id="ARBA00023125"/>
    </source>
</evidence>
<dbReference type="PANTHER" id="PTHR30055">
    <property type="entry name" value="HTH-TYPE TRANSCRIPTIONAL REGULATOR RUTR"/>
    <property type="match status" value="1"/>
</dbReference>
<dbReference type="SUPFAM" id="SSF46689">
    <property type="entry name" value="Homeodomain-like"/>
    <property type="match status" value="1"/>
</dbReference>
<dbReference type="OrthoDB" id="4542604at2"/>
<dbReference type="PROSITE" id="PS50977">
    <property type="entry name" value="HTH_TETR_2"/>
    <property type="match status" value="1"/>
</dbReference>
<dbReference type="Proteomes" id="UP000319516">
    <property type="component" value="Unassembled WGS sequence"/>
</dbReference>
<keyword evidence="5" id="KW-1185">Reference proteome</keyword>
<accession>A0A542YPX3</accession>